<dbReference type="OrthoDB" id="1706192at2"/>
<dbReference type="Proteomes" id="UP000238916">
    <property type="component" value="Unassembled WGS sequence"/>
</dbReference>
<proteinExistence type="predicted"/>
<sequence length="177" mass="21196">MIKESQNILEERLKLYKKHKAEVVTTMQRILVWEQALSAGELWLFENSVSRIIGMPHATTTTSPTEHIAGRREVTRELVEAWIDEDRSKMRFKTLEMEQIDEALKALTREQETVIRSKYFEVMTWRNIEIVFNERHSVGRVYITNEMLRKINREALEVLWEILGPLFQRYLYFSKYV</sequence>
<gene>
    <name evidence="1" type="ORF">SBF1_50042</name>
</gene>
<name>A0A2U3LGY9_9FIRM</name>
<evidence type="ECO:0000313" key="2">
    <source>
        <dbReference type="Proteomes" id="UP000238916"/>
    </source>
</evidence>
<evidence type="ECO:0000313" key="1">
    <source>
        <dbReference type="EMBL" id="SPF51158.1"/>
    </source>
</evidence>
<dbReference type="AlphaFoldDB" id="A0A2U3LGY9"/>
<accession>A0A2U3LGY9</accession>
<dbReference type="EMBL" id="OMOF01000445">
    <property type="protein sequence ID" value="SPF51158.1"/>
    <property type="molecule type" value="Genomic_DNA"/>
</dbReference>
<reference evidence="2" key="1">
    <citation type="submission" date="2018-02" db="EMBL/GenBank/DDBJ databases">
        <authorList>
            <person name="Hausmann B."/>
        </authorList>
    </citation>
    <scope>NUCLEOTIDE SEQUENCE [LARGE SCALE GENOMIC DNA]</scope>
    <source>
        <strain evidence="2">Peat soil MAG SbF1</strain>
    </source>
</reference>
<protein>
    <submittedName>
        <fullName evidence="1">Uncharacterized protein</fullName>
    </submittedName>
</protein>
<organism evidence="1 2">
    <name type="scientific">Candidatus Desulfosporosinus infrequens</name>
    <dbReference type="NCBI Taxonomy" id="2043169"/>
    <lineage>
        <taxon>Bacteria</taxon>
        <taxon>Bacillati</taxon>
        <taxon>Bacillota</taxon>
        <taxon>Clostridia</taxon>
        <taxon>Eubacteriales</taxon>
        <taxon>Desulfitobacteriaceae</taxon>
        <taxon>Desulfosporosinus</taxon>
    </lineage>
</organism>